<dbReference type="GO" id="GO:0008137">
    <property type="term" value="F:NADH dehydrogenase (ubiquinone) activity"/>
    <property type="evidence" value="ECO:0007669"/>
    <property type="project" value="UniProtKB-EC"/>
</dbReference>
<feature type="transmembrane region" description="Helical" evidence="12">
    <location>
        <begin position="108"/>
        <end position="127"/>
    </location>
</feature>
<dbReference type="InterPro" id="IPR018086">
    <property type="entry name" value="NADH_UbQ_OxRdtase_su1_CS"/>
</dbReference>
<keyword evidence="9 12" id="KW-0472">Membrane</keyword>
<dbReference type="AlphaFoldDB" id="A0A7R7UQU4"/>
<evidence type="ECO:0000256" key="5">
    <source>
        <dbReference type="ARBA" id="ARBA00022448"/>
    </source>
</evidence>
<dbReference type="GO" id="GO:0003954">
    <property type="term" value="F:NADH dehydrogenase activity"/>
    <property type="evidence" value="ECO:0007669"/>
    <property type="project" value="TreeGrafter"/>
</dbReference>
<dbReference type="Pfam" id="PF00146">
    <property type="entry name" value="NADHdh"/>
    <property type="match status" value="1"/>
</dbReference>
<comment type="function">
    <text evidence="1">Core subunit of the mitochondrial membrane respiratory chain NADH dehydrogenase (Complex I) that is believed to belong to the minimal assembly required for catalysis. Complex I functions in the transfer of electrons from NADH to the respiratory chain. The immediate electron acceptor for the enzyme is believed to be ubiquinone.</text>
</comment>
<comment type="subcellular location">
    <subcellularLocation>
        <location evidence="10">Mitochondrion inner membrane</location>
        <topology evidence="10">Multi-pass membrane protein</topology>
    </subcellularLocation>
    <subcellularLocation>
        <location evidence="2">Mitochondrion membrane</location>
        <topology evidence="2">Multi-pass membrane protein</topology>
    </subcellularLocation>
</comment>
<evidence type="ECO:0000256" key="6">
    <source>
        <dbReference type="ARBA" id="ARBA00022692"/>
    </source>
</evidence>
<dbReference type="EC" id="7.1.1.2" evidence="11"/>
<evidence type="ECO:0000256" key="3">
    <source>
        <dbReference type="ARBA" id="ARBA00010535"/>
    </source>
</evidence>
<evidence type="ECO:0000256" key="2">
    <source>
        <dbReference type="ARBA" id="ARBA00004225"/>
    </source>
</evidence>
<evidence type="ECO:0000256" key="4">
    <source>
        <dbReference type="ARBA" id="ARBA00021009"/>
    </source>
</evidence>
<feature type="transmembrane region" description="Helical" evidence="12">
    <location>
        <begin position="254"/>
        <end position="271"/>
    </location>
</feature>
<dbReference type="PROSITE" id="PS00667">
    <property type="entry name" value="COMPLEX1_ND1_1"/>
    <property type="match status" value="1"/>
</dbReference>
<evidence type="ECO:0000256" key="12">
    <source>
        <dbReference type="SAM" id="Phobius"/>
    </source>
</evidence>
<keyword evidence="7 12" id="KW-1133">Transmembrane helix</keyword>
<evidence type="ECO:0000256" key="9">
    <source>
        <dbReference type="ARBA" id="ARBA00023136"/>
    </source>
</evidence>
<dbReference type="InterPro" id="IPR001694">
    <property type="entry name" value="NADH_UbQ_OxRdtase_su1/FPO"/>
</dbReference>
<evidence type="ECO:0000256" key="8">
    <source>
        <dbReference type="ARBA" id="ARBA00023075"/>
    </source>
</evidence>
<name>A0A7R7UQU4_9ACAR</name>
<keyword evidence="8 11" id="KW-0830">Ubiquinone</keyword>
<protein>
    <recommendedName>
        <fullName evidence="4 11">NADH-ubiquinone oxidoreductase chain 1</fullName>
        <ecNumber evidence="11">7.1.1.2</ecNumber>
    </recommendedName>
</protein>
<feature type="transmembrane region" description="Helical" evidence="12">
    <location>
        <begin position="7"/>
        <end position="28"/>
    </location>
</feature>
<keyword evidence="5" id="KW-0813">Transport</keyword>
<proteinExistence type="inferred from homology"/>
<evidence type="ECO:0000313" key="13">
    <source>
        <dbReference type="EMBL" id="BCR02917.1"/>
    </source>
</evidence>
<gene>
    <name evidence="13" type="primary">ND1</name>
</gene>
<keyword evidence="6 10" id="KW-0812">Transmembrane</keyword>
<feature type="transmembrane region" description="Helical" evidence="12">
    <location>
        <begin position="178"/>
        <end position="199"/>
    </location>
</feature>
<comment type="catalytic activity">
    <reaction evidence="11">
        <text>a ubiquinone + NADH + 5 H(+)(in) = a ubiquinol + NAD(+) + 4 H(+)(out)</text>
        <dbReference type="Rhea" id="RHEA:29091"/>
        <dbReference type="Rhea" id="RHEA-COMP:9565"/>
        <dbReference type="Rhea" id="RHEA-COMP:9566"/>
        <dbReference type="ChEBI" id="CHEBI:15378"/>
        <dbReference type="ChEBI" id="CHEBI:16389"/>
        <dbReference type="ChEBI" id="CHEBI:17976"/>
        <dbReference type="ChEBI" id="CHEBI:57540"/>
        <dbReference type="ChEBI" id="CHEBI:57945"/>
        <dbReference type="EC" id="7.1.1.2"/>
    </reaction>
</comment>
<reference evidence="13" key="2">
    <citation type="submission" date="2021-01" db="EMBL/GenBank/DDBJ databases">
        <authorList>
            <person name="Hiruta S."/>
            <person name="Waki T."/>
            <person name="Shimano S."/>
        </authorList>
    </citation>
    <scope>NUCLEOTIDE SEQUENCE</scope>
    <source>
        <strain evidence="13">WasureSG01</strain>
    </source>
</reference>
<reference evidence="13" key="1">
    <citation type="submission" date="2021-01" db="EMBL/GenBank/DDBJ databases">
        <title>Complete mitochondrial genomes of snail mite Riccardoella tokyoensis and R. reaumuri (Acariformes: Prostigmata: Ereynetidae).</title>
        <authorList>
            <person name="Hiruta S.F."/>
            <person name="Waki T."/>
            <person name="Shimano S."/>
        </authorList>
    </citation>
    <scope>NUCLEOTIDE SEQUENCE</scope>
    <source>
        <strain evidence="13">WasureSG01</strain>
    </source>
</reference>
<evidence type="ECO:0000256" key="1">
    <source>
        <dbReference type="ARBA" id="ARBA00003257"/>
    </source>
</evidence>
<organism evidence="13">
    <name type="scientific">Riccardoella tokyoensis</name>
    <dbReference type="NCBI Taxonomy" id="2073164"/>
    <lineage>
        <taxon>Eukaryota</taxon>
        <taxon>Metazoa</taxon>
        <taxon>Ecdysozoa</taxon>
        <taxon>Arthropoda</taxon>
        <taxon>Chelicerata</taxon>
        <taxon>Arachnida</taxon>
        <taxon>Acari</taxon>
        <taxon>Acariformes</taxon>
        <taxon>Trombidiformes</taxon>
        <taxon>Prostigmata</taxon>
        <taxon>Eupodina</taxon>
        <taxon>Tydeoidea</taxon>
        <taxon>Ereynetidae</taxon>
        <taxon>Riccardoella</taxon>
    </lineage>
</organism>
<comment type="similarity">
    <text evidence="3 10">Belongs to the complex I subunit 1 family.</text>
</comment>
<dbReference type="PANTHER" id="PTHR11432">
    <property type="entry name" value="NADH DEHYDROGENASE SUBUNIT 1"/>
    <property type="match status" value="1"/>
</dbReference>
<dbReference type="EMBL" id="LC601992">
    <property type="protein sequence ID" value="BCR02917.1"/>
    <property type="molecule type" value="Genomic_DNA"/>
</dbReference>
<dbReference type="PROSITE" id="PS00668">
    <property type="entry name" value="COMPLEX1_ND1_2"/>
    <property type="match status" value="1"/>
</dbReference>
<geneLocation type="mitochondrion" evidence="13"/>
<dbReference type="GO" id="GO:0005743">
    <property type="term" value="C:mitochondrial inner membrane"/>
    <property type="evidence" value="ECO:0007669"/>
    <property type="project" value="UniProtKB-SubCell"/>
</dbReference>
<dbReference type="GO" id="GO:0009060">
    <property type="term" value="P:aerobic respiration"/>
    <property type="evidence" value="ECO:0007669"/>
    <property type="project" value="TreeGrafter"/>
</dbReference>
<accession>A0A7R7UQU4</accession>
<dbReference type="PANTHER" id="PTHR11432:SF3">
    <property type="entry name" value="NADH-UBIQUINONE OXIDOREDUCTASE CHAIN 1"/>
    <property type="match status" value="1"/>
</dbReference>
<sequence length="308" mass="36740">MWFILLAIFYLIKLIMLLLFLFLSVAFFTLFERKVLSVINLRMGPNKNFFYGIFQPFSDALKLFLKEDLKLMNLNYYLYMLFPSFSMFLSISMWTLISYWGLLSYYKYSFIIFFLLSSMSVYSLLYMGWSSGSNYSAIGSYRSSSQSISYEVPMVMIFIILCTNSMDYSFLSVMMNSINLFMFFFSPLIFFCWVIVCFAECNRSPFDFSEGESELVSGFNTEFGGGLFSFIFISEYMAILFFSLLTSLMFFNNGYYAFFFFIINSFMYLWVRASFPRLRYDLLMMMCWKSLIVFIFGSYMYMYMYMYL</sequence>
<feature type="transmembrane region" description="Helical" evidence="12">
    <location>
        <begin position="77"/>
        <end position="102"/>
    </location>
</feature>
<keyword evidence="10" id="KW-0520">NAD</keyword>
<evidence type="ECO:0000256" key="7">
    <source>
        <dbReference type="ARBA" id="ARBA00022989"/>
    </source>
</evidence>
<evidence type="ECO:0000256" key="10">
    <source>
        <dbReference type="RuleBase" id="RU000471"/>
    </source>
</evidence>
<evidence type="ECO:0000256" key="11">
    <source>
        <dbReference type="RuleBase" id="RU000473"/>
    </source>
</evidence>
<feature type="transmembrane region" description="Helical" evidence="12">
    <location>
        <begin position="148"/>
        <end position="166"/>
    </location>
</feature>
<feature type="transmembrane region" description="Helical" evidence="12">
    <location>
        <begin position="283"/>
        <end position="304"/>
    </location>
</feature>
<keyword evidence="11 13" id="KW-0496">Mitochondrion</keyword>
<feature type="transmembrane region" description="Helical" evidence="12">
    <location>
        <begin position="227"/>
        <end position="248"/>
    </location>
</feature>